<feature type="domain" description="Glycosyltransferase subfamily 4-like N-terminal" evidence="2">
    <location>
        <begin position="63"/>
        <end position="163"/>
    </location>
</feature>
<evidence type="ECO:0000259" key="1">
    <source>
        <dbReference type="Pfam" id="PF00534"/>
    </source>
</evidence>
<dbReference type="Pfam" id="PF00534">
    <property type="entry name" value="Glycos_transf_1"/>
    <property type="match status" value="1"/>
</dbReference>
<dbReference type="Gene3D" id="3.40.50.2000">
    <property type="entry name" value="Glycogen Phosphorylase B"/>
    <property type="match status" value="2"/>
</dbReference>
<gene>
    <name evidence="3" type="ORF">BEN51_03855</name>
</gene>
<dbReference type="InterPro" id="IPR028098">
    <property type="entry name" value="Glyco_trans_4-like_N"/>
</dbReference>
<dbReference type="PANTHER" id="PTHR12526:SF627">
    <property type="entry name" value="D-RHAMNOSYLTRANSFERASE WBPZ"/>
    <property type="match status" value="1"/>
</dbReference>
<evidence type="ECO:0008006" key="5">
    <source>
        <dbReference type="Google" id="ProtNLM"/>
    </source>
</evidence>
<dbReference type="OrthoDB" id="3199616at2"/>
<accession>A0A343JAT4</accession>
<dbReference type="AlphaFoldDB" id="A0A343JAT4"/>
<dbReference type="SUPFAM" id="SSF53756">
    <property type="entry name" value="UDP-Glycosyltransferase/glycogen phosphorylase"/>
    <property type="match status" value="1"/>
</dbReference>
<dbReference type="CDD" id="cd03811">
    <property type="entry name" value="GT4_GT28_WabH-like"/>
    <property type="match status" value="1"/>
</dbReference>
<protein>
    <recommendedName>
        <fullName evidence="5">Glycosyl transferase</fullName>
    </recommendedName>
</protein>
<evidence type="ECO:0000313" key="4">
    <source>
        <dbReference type="Proteomes" id="UP000264883"/>
    </source>
</evidence>
<dbReference type="PANTHER" id="PTHR12526">
    <property type="entry name" value="GLYCOSYLTRANSFERASE"/>
    <property type="match status" value="1"/>
</dbReference>
<dbReference type="GO" id="GO:0016757">
    <property type="term" value="F:glycosyltransferase activity"/>
    <property type="evidence" value="ECO:0007669"/>
    <property type="project" value="InterPro"/>
</dbReference>
<evidence type="ECO:0000259" key="2">
    <source>
        <dbReference type="Pfam" id="PF13439"/>
    </source>
</evidence>
<dbReference type="Pfam" id="PF13439">
    <property type="entry name" value="Glyco_transf_4"/>
    <property type="match status" value="1"/>
</dbReference>
<reference evidence="3 4" key="1">
    <citation type="submission" date="2016-08" db="EMBL/GenBank/DDBJ databases">
        <title>Complete Genome Sequence Of The Indigo Reducing Clostridium isatidis DSM15098.</title>
        <authorList>
            <person name="Little G.T."/>
            <person name="Minton N.P."/>
        </authorList>
    </citation>
    <scope>NUCLEOTIDE SEQUENCE [LARGE SCALE GENOMIC DNA]</scope>
    <source>
        <strain evidence="3 4">DSM 15098</strain>
    </source>
</reference>
<proteinExistence type="predicted"/>
<keyword evidence="4" id="KW-1185">Reference proteome</keyword>
<organism evidence="3 4">
    <name type="scientific">Clostridium isatidis</name>
    <dbReference type="NCBI Taxonomy" id="182773"/>
    <lineage>
        <taxon>Bacteria</taxon>
        <taxon>Bacillati</taxon>
        <taxon>Bacillota</taxon>
        <taxon>Clostridia</taxon>
        <taxon>Eubacteriales</taxon>
        <taxon>Clostridiaceae</taxon>
        <taxon>Clostridium</taxon>
    </lineage>
</organism>
<feature type="domain" description="Glycosyl transferase family 1" evidence="1">
    <location>
        <begin position="172"/>
        <end position="337"/>
    </location>
</feature>
<dbReference type="InterPro" id="IPR001296">
    <property type="entry name" value="Glyco_trans_1"/>
</dbReference>
<dbReference type="RefSeq" id="WP_119864778.1">
    <property type="nucleotide sequence ID" value="NZ_CP016786.1"/>
</dbReference>
<dbReference type="Proteomes" id="UP000264883">
    <property type="component" value="Chromosome"/>
</dbReference>
<evidence type="ECO:0000313" key="3">
    <source>
        <dbReference type="EMBL" id="ASW42642.1"/>
    </source>
</evidence>
<dbReference type="EMBL" id="CP016786">
    <property type="protein sequence ID" value="ASW42642.1"/>
    <property type="molecule type" value="Genomic_DNA"/>
</dbReference>
<dbReference type="KEGG" id="cia:BEN51_03855"/>
<sequence length="366" mass="41989">MNVLNIITGSDNGGGGEYVLNICRSTLFNPSLICIGEGKLLEKALNENINVRALNVKEIMGKSLEEYIEENNIDIILWHGAKAFFLHKLMNNKIKNKSIAVVHSNFKNDFSNNGIKKIFFTPLSYLGLRSFKRYIAVSKVIKELIKKSFDAEKIYVVRNSIDIKTILGDLDITREKIGIGEDQFLFINVGRLHPVKNQINLLKGYKLLTSKYKNCKMIIVGDGSEKKRLEKYINENNLDDFVIMLGEQDKAYRYIDLSDANILSSKNEGGEPPIVVLEGAVLTKPTLCSDIGFLKEIINKERGYIFNPNNEYEIFKAMENCLNDSNRLTKAEKLKEYVLENHTMEKFYEQYYMIFNECIRKDSNNE</sequence>
<name>A0A343JAT4_9CLOT</name>